<comment type="caution">
    <text evidence="2">The sequence shown here is derived from an EMBL/GenBank/DDBJ whole genome shotgun (WGS) entry which is preliminary data.</text>
</comment>
<gene>
    <name evidence="2" type="ORF">EV148_11091</name>
</gene>
<keyword evidence="1" id="KW-0732">Signal</keyword>
<evidence type="ECO:0000313" key="3">
    <source>
        <dbReference type="Proteomes" id="UP000294862"/>
    </source>
</evidence>
<dbReference type="InterPro" id="IPR046511">
    <property type="entry name" value="DUF6689"/>
</dbReference>
<organism evidence="2 3">
    <name type="scientific">Dokdonella fugitiva</name>
    <dbReference type="NCBI Taxonomy" id="328517"/>
    <lineage>
        <taxon>Bacteria</taxon>
        <taxon>Pseudomonadati</taxon>
        <taxon>Pseudomonadota</taxon>
        <taxon>Gammaproteobacteria</taxon>
        <taxon>Lysobacterales</taxon>
        <taxon>Rhodanobacteraceae</taxon>
        <taxon>Dokdonella</taxon>
    </lineage>
</organism>
<feature type="chain" id="PRO_5020625005" evidence="1">
    <location>
        <begin position="27"/>
        <end position="303"/>
    </location>
</feature>
<reference evidence="2 3" key="1">
    <citation type="journal article" date="2015" name="Stand. Genomic Sci.">
        <title>Genomic Encyclopedia of Bacterial and Archaeal Type Strains, Phase III: the genomes of soil and plant-associated and newly described type strains.</title>
        <authorList>
            <person name="Whitman W.B."/>
            <person name="Woyke T."/>
            <person name="Klenk H.P."/>
            <person name="Zhou Y."/>
            <person name="Lilburn T.G."/>
            <person name="Beck B.J."/>
            <person name="De Vos P."/>
            <person name="Vandamme P."/>
            <person name="Eisen J.A."/>
            <person name="Garrity G."/>
            <person name="Hugenholtz P."/>
            <person name="Kyrpides N.C."/>
        </authorList>
    </citation>
    <scope>NUCLEOTIDE SEQUENCE [LARGE SCALE GENOMIC DNA]</scope>
    <source>
        <strain evidence="2 3">A3</strain>
    </source>
</reference>
<proteinExistence type="predicted"/>
<feature type="signal peptide" evidence="1">
    <location>
        <begin position="1"/>
        <end position="26"/>
    </location>
</feature>
<sequence>MTMRPLRLPACALLLSALLGAHVAHAQVDVEVIGDTAHATILLEDALGTHYDAEVTIVFDTPTNLSPRSLNLSAELFDPAHPPGALPAGVAIDPAFPMLVTIEPPGTPELFTSGFEPFEDGTGVLSFHNTYDIEVHTHRLAYTPNSPYRLLKAPIGGTFADVTEDVLKGSARARGRGGAFSQFIVAKDANTGLVAVLVVILPKSTALTLRLTAAILGNLLRGELTALLTNVIAAIGTAVLDPVLGCTNALGPLDDFIADVEAHAGIDIANLWRGQRDMVNDAGELSSLARTLRFSLLRCAGGA</sequence>
<dbReference type="EMBL" id="SLWQ01000010">
    <property type="protein sequence ID" value="TCO37280.1"/>
    <property type="molecule type" value="Genomic_DNA"/>
</dbReference>
<protein>
    <submittedName>
        <fullName evidence="2">Uncharacterized protein</fullName>
    </submittedName>
</protein>
<dbReference type="AlphaFoldDB" id="A0A4V2S1N6"/>
<dbReference type="Proteomes" id="UP000294862">
    <property type="component" value="Unassembled WGS sequence"/>
</dbReference>
<evidence type="ECO:0000256" key="1">
    <source>
        <dbReference type="SAM" id="SignalP"/>
    </source>
</evidence>
<name>A0A4V2S1N6_9GAMM</name>
<evidence type="ECO:0000313" key="2">
    <source>
        <dbReference type="EMBL" id="TCO37280.1"/>
    </source>
</evidence>
<accession>A0A4V2S1N6</accession>
<keyword evidence="3" id="KW-1185">Reference proteome</keyword>
<dbReference type="Pfam" id="PF20396">
    <property type="entry name" value="DUF6689"/>
    <property type="match status" value="1"/>
</dbReference>